<reference evidence="3" key="1">
    <citation type="journal article" date="2019" name="Int. J. Syst. Evol. Microbiol.">
        <title>The Global Catalogue of Microorganisms (GCM) 10K type strain sequencing project: providing services to taxonomists for standard genome sequencing and annotation.</title>
        <authorList>
            <consortium name="The Broad Institute Genomics Platform"/>
            <consortium name="The Broad Institute Genome Sequencing Center for Infectious Disease"/>
            <person name="Wu L."/>
            <person name="Ma J."/>
        </authorList>
    </citation>
    <scope>NUCLEOTIDE SEQUENCE [LARGE SCALE GENOMIC DNA]</scope>
    <source>
        <strain evidence="3">CCUG 49679</strain>
    </source>
</reference>
<dbReference type="RefSeq" id="WP_379790457.1">
    <property type="nucleotide sequence ID" value="NZ_JBHSQB010000004.1"/>
</dbReference>
<evidence type="ECO:0000313" key="3">
    <source>
        <dbReference type="Proteomes" id="UP001596287"/>
    </source>
</evidence>
<keyword evidence="3" id="KW-1185">Reference proteome</keyword>
<protein>
    <submittedName>
        <fullName evidence="2">Uncharacterized protein</fullName>
    </submittedName>
</protein>
<accession>A0ABW1PKR8</accession>
<feature type="transmembrane region" description="Helical" evidence="1">
    <location>
        <begin position="16"/>
        <end position="34"/>
    </location>
</feature>
<sequence>MEWYIMKDELPTWTDVAQTVIGTLGIAATVITLWKLMKKDKERESEIANLTLIAQKFAELTELNNTRYKEGKMPIMQIITSTDTDGYYLIEIKNLNKNGKVTNYSKMDSRGLKNTLETGLIENEGEQEFAFYIDTSDDEPFILIMSYTVEHRLLYSQNLEVYKSNGKWIASPGIITLLN</sequence>
<organism evidence="2 3">
    <name type="scientific">Flavobacterium qiangtangense</name>
    <dbReference type="NCBI Taxonomy" id="1442595"/>
    <lineage>
        <taxon>Bacteria</taxon>
        <taxon>Pseudomonadati</taxon>
        <taxon>Bacteroidota</taxon>
        <taxon>Flavobacteriia</taxon>
        <taxon>Flavobacteriales</taxon>
        <taxon>Flavobacteriaceae</taxon>
        <taxon>Flavobacterium</taxon>
    </lineage>
</organism>
<keyword evidence="1" id="KW-1133">Transmembrane helix</keyword>
<proteinExistence type="predicted"/>
<dbReference type="EMBL" id="JBHSQB010000004">
    <property type="protein sequence ID" value="MFC6095789.1"/>
    <property type="molecule type" value="Genomic_DNA"/>
</dbReference>
<gene>
    <name evidence="2" type="ORF">ACFPVY_03950</name>
</gene>
<comment type="caution">
    <text evidence="2">The sequence shown here is derived from an EMBL/GenBank/DDBJ whole genome shotgun (WGS) entry which is preliminary data.</text>
</comment>
<keyword evidence="1" id="KW-0472">Membrane</keyword>
<evidence type="ECO:0000256" key="1">
    <source>
        <dbReference type="SAM" id="Phobius"/>
    </source>
</evidence>
<name>A0ABW1PKR8_9FLAO</name>
<dbReference type="Proteomes" id="UP001596287">
    <property type="component" value="Unassembled WGS sequence"/>
</dbReference>
<keyword evidence="1" id="KW-0812">Transmembrane</keyword>
<evidence type="ECO:0000313" key="2">
    <source>
        <dbReference type="EMBL" id="MFC6095789.1"/>
    </source>
</evidence>